<dbReference type="PROSITE" id="PS50893">
    <property type="entry name" value="ABC_TRANSPORTER_2"/>
    <property type="match status" value="1"/>
</dbReference>
<dbReference type="Gene3D" id="3.40.50.300">
    <property type="entry name" value="P-loop containing nucleotide triphosphate hydrolases"/>
    <property type="match status" value="1"/>
</dbReference>
<keyword evidence="3" id="KW-0547">Nucleotide-binding</keyword>
<evidence type="ECO:0000313" key="6">
    <source>
        <dbReference type="EMBL" id="QDV04925.1"/>
    </source>
</evidence>
<dbReference type="EC" id="3.6.3.-" evidence="6"/>
<protein>
    <submittedName>
        <fullName evidence="6">High-affinity zinc uptake system ATP-binding protein ZnuC</fullName>
        <ecNumber evidence="6">3.6.3.-</ecNumber>
    </submittedName>
</protein>
<reference evidence="6 7" key="1">
    <citation type="submission" date="2019-02" db="EMBL/GenBank/DDBJ databases">
        <title>Deep-cultivation of Planctomycetes and their phenomic and genomic characterization uncovers novel biology.</title>
        <authorList>
            <person name="Wiegand S."/>
            <person name="Jogler M."/>
            <person name="Boedeker C."/>
            <person name="Pinto D."/>
            <person name="Vollmers J."/>
            <person name="Rivas-Marin E."/>
            <person name="Kohn T."/>
            <person name="Peeters S.H."/>
            <person name="Heuer A."/>
            <person name="Rast P."/>
            <person name="Oberbeckmann S."/>
            <person name="Bunk B."/>
            <person name="Jeske O."/>
            <person name="Meyerdierks A."/>
            <person name="Storesund J.E."/>
            <person name="Kallscheuer N."/>
            <person name="Luecker S."/>
            <person name="Lage O.M."/>
            <person name="Pohl T."/>
            <person name="Merkel B.J."/>
            <person name="Hornburger P."/>
            <person name="Mueller R.-W."/>
            <person name="Bruemmer F."/>
            <person name="Labrenz M."/>
            <person name="Spormann A.M."/>
            <person name="Op den Camp H."/>
            <person name="Overmann J."/>
            <person name="Amann R."/>
            <person name="Jetten M.S.M."/>
            <person name="Mascher T."/>
            <person name="Medema M.H."/>
            <person name="Devos D.P."/>
            <person name="Kaster A.-K."/>
            <person name="Ovreas L."/>
            <person name="Rohde M."/>
            <person name="Galperin M.Y."/>
            <person name="Jogler C."/>
        </authorList>
    </citation>
    <scope>NUCLEOTIDE SEQUENCE [LARGE SCALE GENOMIC DNA]</scope>
    <source>
        <strain evidence="6 7">Poly30</strain>
    </source>
</reference>
<sequence>MIARSNQAEPFAVENLVVAYRAEPVLWNVTWSARAGAMSAIVGPNGAGKSTLLNAAVGLVPIVSGRATFWGETFKDARHRIAYVPQRESIDWDFPITAAQVVEMGITHGAAWLVPDFLPRWSRRLLGKGTARAESKTHGALERVGMADFARRPIGELSGGQQQRVFLARALAQEAELYLLDEPFAGVDVATEEILTSELRALARAGKTVVAVHHDLEDVADRFDDVAVLHRELVASGPAKATLTEATIVRAFRQPRAPLALDSTAHG</sequence>
<comment type="similarity">
    <text evidence="1">Belongs to the ABC transporter superfamily.</text>
</comment>
<dbReference type="Pfam" id="PF00005">
    <property type="entry name" value="ABC_tran"/>
    <property type="match status" value="1"/>
</dbReference>
<evidence type="ECO:0000256" key="2">
    <source>
        <dbReference type="ARBA" id="ARBA00022448"/>
    </source>
</evidence>
<dbReference type="SMART" id="SM00382">
    <property type="entry name" value="AAA"/>
    <property type="match status" value="1"/>
</dbReference>
<dbReference type="Proteomes" id="UP000320390">
    <property type="component" value="Chromosome"/>
</dbReference>
<dbReference type="InterPro" id="IPR003593">
    <property type="entry name" value="AAA+_ATPase"/>
</dbReference>
<organism evidence="6 7">
    <name type="scientific">Saltatorellus ferox</name>
    <dbReference type="NCBI Taxonomy" id="2528018"/>
    <lineage>
        <taxon>Bacteria</taxon>
        <taxon>Pseudomonadati</taxon>
        <taxon>Planctomycetota</taxon>
        <taxon>Planctomycetia</taxon>
        <taxon>Planctomycetia incertae sedis</taxon>
        <taxon>Saltatorellus</taxon>
    </lineage>
</organism>
<dbReference type="InterPro" id="IPR050153">
    <property type="entry name" value="Metal_Ion_Import_ABC"/>
</dbReference>
<evidence type="ECO:0000256" key="4">
    <source>
        <dbReference type="ARBA" id="ARBA00022840"/>
    </source>
</evidence>
<gene>
    <name evidence="6" type="primary">znuC</name>
    <name evidence="6" type="ORF">Poly30_04190</name>
</gene>
<dbReference type="SUPFAM" id="SSF52540">
    <property type="entry name" value="P-loop containing nucleoside triphosphate hydrolases"/>
    <property type="match status" value="1"/>
</dbReference>
<dbReference type="InterPro" id="IPR017871">
    <property type="entry name" value="ABC_transporter-like_CS"/>
</dbReference>
<keyword evidence="7" id="KW-1185">Reference proteome</keyword>
<dbReference type="OrthoDB" id="9806726at2"/>
<evidence type="ECO:0000256" key="3">
    <source>
        <dbReference type="ARBA" id="ARBA00022741"/>
    </source>
</evidence>
<dbReference type="GO" id="GO:0005524">
    <property type="term" value="F:ATP binding"/>
    <property type="evidence" value="ECO:0007669"/>
    <property type="project" value="UniProtKB-KW"/>
</dbReference>
<accession>A0A518ELF0</accession>
<dbReference type="PROSITE" id="PS00211">
    <property type="entry name" value="ABC_TRANSPORTER_1"/>
    <property type="match status" value="1"/>
</dbReference>
<keyword evidence="6" id="KW-0378">Hydrolase</keyword>
<dbReference type="AlphaFoldDB" id="A0A518ELF0"/>
<dbReference type="PANTHER" id="PTHR42734:SF5">
    <property type="entry name" value="IRON TRANSPORT SYSTEM ATP-BINDING PROTEIN HI_0361-RELATED"/>
    <property type="match status" value="1"/>
</dbReference>
<dbReference type="PANTHER" id="PTHR42734">
    <property type="entry name" value="METAL TRANSPORT SYSTEM ATP-BINDING PROTEIN TM_0124-RELATED"/>
    <property type="match status" value="1"/>
</dbReference>
<name>A0A518ELF0_9BACT</name>
<dbReference type="GO" id="GO:0016887">
    <property type="term" value="F:ATP hydrolysis activity"/>
    <property type="evidence" value="ECO:0007669"/>
    <property type="project" value="InterPro"/>
</dbReference>
<keyword evidence="4 6" id="KW-0067">ATP-binding</keyword>
<dbReference type="InterPro" id="IPR003439">
    <property type="entry name" value="ABC_transporter-like_ATP-bd"/>
</dbReference>
<evidence type="ECO:0000259" key="5">
    <source>
        <dbReference type="PROSITE" id="PS50893"/>
    </source>
</evidence>
<feature type="domain" description="ABC transporter" evidence="5">
    <location>
        <begin position="11"/>
        <end position="256"/>
    </location>
</feature>
<dbReference type="CDD" id="cd03235">
    <property type="entry name" value="ABC_Metallic_Cations"/>
    <property type="match status" value="1"/>
</dbReference>
<dbReference type="InterPro" id="IPR027417">
    <property type="entry name" value="P-loop_NTPase"/>
</dbReference>
<keyword evidence="2" id="KW-0813">Transport</keyword>
<evidence type="ECO:0000313" key="7">
    <source>
        <dbReference type="Proteomes" id="UP000320390"/>
    </source>
</evidence>
<dbReference type="RefSeq" id="WP_145194358.1">
    <property type="nucleotide sequence ID" value="NZ_CP036434.1"/>
</dbReference>
<evidence type="ECO:0000256" key="1">
    <source>
        <dbReference type="ARBA" id="ARBA00005417"/>
    </source>
</evidence>
<dbReference type="EMBL" id="CP036434">
    <property type="protein sequence ID" value="QDV04925.1"/>
    <property type="molecule type" value="Genomic_DNA"/>
</dbReference>
<proteinExistence type="inferred from homology"/>